<comment type="caution">
    <text evidence="2">The sequence shown here is derived from an EMBL/GenBank/DDBJ whole genome shotgun (WGS) entry which is preliminary data.</text>
</comment>
<dbReference type="EMBL" id="CAKOFQ010007229">
    <property type="protein sequence ID" value="CAH1995475.1"/>
    <property type="molecule type" value="Genomic_DNA"/>
</dbReference>
<feature type="chain" id="PRO_5040516076" evidence="1">
    <location>
        <begin position="21"/>
        <end position="57"/>
    </location>
</feature>
<accession>A0A9P0LET3</accession>
<keyword evidence="3" id="KW-1185">Reference proteome</keyword>
<name>A0A9P0LET3_ACAOB</name>
<protein>
    <submittedName>
        <fullName evidence="2">Uncharacterized protein</fullName>
    </submittedName>
</protein>
<reference evidence="2" key="1">
    <citation type="submission" date="2022-03" db="EMBL/GenBank/DDBJ databases">
        <authorList>
            <person name="Sayadi A."/>
        </authorList>
    </citation>
    <scope>NUCLEOTIDE SEQUENCE</scope>
</reference>
<feature type="signal peptide" evidence="1">
    <location>
        <begin position="1"/>
        <end position="20"/>
    </location>
</feature>
<organism evidence="2 3">
    <name type="scientific">Acanthoscelides obtectus</name>
    <name type="common">Bean weevil</name>
    <name type="synonym">Bruchus obtectus</name>
    <dbReference type="NCBI Taxonomy" id="200917"/>
    <lineage>
        <taxon>Eukaryota</taxon>
        <taxon>Metazoa</taxon>
        <taxon>Ecdysozoa</taxon>
        <taxon>Arthropoda</taxon>
        <taxon>Hexapoda</taxon>
        <taxon>Insecta</taxon>
        <taxon>Pterygota</taxon>
        <taxon>Neoptera</taxon>
        <taxon>Endopterygota</taxon>
        <taxon>Coleoptera</taxon>
        <taxon>Polyphaga</taxon>
        <taxon>Cucujiformia</taxon>
        <taxon>Chrysomeloidea</taxon>
        <taxon>Chrysomelidae</taxon>
        <taxon>Bruchinae</taxon>
        <taxon>Bruchini</taxon>
        <taxon>Acanthoscelides</taxon>
    </lineage>
</organism>
<keyword evidence="1" id="KW-0732">Signal</keyword>
<evidence type="ECO:0000313" key="3">
    <source>
        <dbReference type="Proteomes" id="UP001152888"/>
    </source>
</evidence>
<dbReference type="AlphaFoldDB" id="A0A9P0LET3"/>
<sequence length="57" mass="6759">MKFLHIFILILIMTITWTYCQDEEPQTCTSAEDCIECAEKHCHCIEGLCLEPRIDYY</sequence>
<dbReference type="Proteomes" id="UP001152888">
    <property type="component" value="Unassembled WGS sequence"/>
</dbReference>
<evidence type="ECO:0000256" key="1">
    <source>
        <dbReference type="SAM" id="SignalP"/>
    </source>
</evidence>
<gene>
    <name evidence="2" type="ORF">ACAOBT_LOCUS22631</name>
</gene>
<proteinExistence type="predicted"/>
<dbReference type="OrthoDB" id="10446954at2759"/>
<evidence type="ECO:0000313" key="2">
    <source>
        <dbReference type="EMBL" id="CAH1995475.1"/>
    </source>
</evidence>